<dbReference type="OrthoDB" id="670336at2"/>
<evidence type="ECO:0000256" key="2">
    <source>
        <dbReference type="ARBA" id="ARBA00022704"/>
    </source>
</evidence>
<dbReference type="EMBL" id="VICE01000057">
    <property type="protein sequence ID" value="TQD47057.1"/>
    <property type="molecule type" value="Genomic_DNA"/>
</dbReference>
<evidence type="ECO:0000313" key="5">
    <source>
        <dbReference type="Proteomes" id="UP000318212"/>
    </source>
</evidence>
<proteinExistence type="predicted"/>
<accession>A0A508ACC8</accession>
<keyword evidence="1" id="KW-0646">Protease inhibitor</keyword>
<dbReference type="GO" id="GO:0004869">
    <property type="term" value="F:cysteine-type endopeptidase inhibitor activity"/>
    <property type="evidence" value="ECO:0007669"/>
    <property type="project" value="UniProtKB-KW"/>
</dbReference>
<organism evidence="4 5">
    <name type="scientific">Marilutibacter aestuarii</name>
    <dbReference type="NCBI Taxonomy" id="1706195"/>
    <lineage>
        <taxon>Bacteria</taxon>
        <taxon>Pseudomonadati</taxon>
        <taxon>Pseudomonadota</taxon>
        <taxon>Gammaproteobacteria</taxon>
        <taxon>Lysobacterales</taxon>
        <taxon>Lysobacteraceae</taxon>
        <taxon>Marilutibacter</taxon>
    </lineage>
</organism>
<reference evidence="4 5" key="1">
    <citation type="submission" date="2019-06" db="EMBL/GenBank/DDBJ databases">
        <title>Lysobacter alkalisoli sp. nov. isolated from saline soil.</title>
        <authorList>
            <person name="Sun J.-Q."/>
            <person name="Xu L."/>
        </authorList>
    </citation>
    <scope>NUCLEOTIDE SEQUENCE [LARGE SCALE GENOMIC DNA]</scope>
    <source>
        <strain evidence="4 5">JCM 31130</strain>
    </source>
</reference>
<dbReference type="Proteomes" id="UP000318212">
    <property type="component" value="Unassembled WGS sequence"/>
</dbReference>
<name>A0A508ACC8_9GAMM</name>
<dbReference type="InterPro" id="IPR036331">
    <property type="entry name" value="Chagasin-like_sf"/>
</dbReference>
<dbReference type="SUPFAM" id="SSF141066">
    <property type="entry name" value="ICP-like"/>
    <property type="match status" value="1"/>
</dbReference>
<dbReference type="Gene3D" id="2.60.40.2020">
    <property type="match status" value="1"/>
</dbReference>
<gene>
    <name evidence="4" type="ORF">FKV25_06090</name>
</gene>
<evidence type="ECO:0000259" key="3">
    <source>
        <dbReference type="Pfam" id="PF09394"/>
    </source>
</evidence>
<keyword evidence="5" id="KW-1185">Reference proteome</keyword>
<evidence type="ECO:0000256" key="1">
    <source>
        <dbReference type="ARBA" id="ARBA00022690"/>
    </source>
</evidence>
<keyword evidence="2" id="KW-0789">Thiol protease inhibitor</keyword>
<dbReference type="Pfam" id="PF09394">
    <property type="entry name" value="Inhibitor_I42"/>
    <property type="match status" value="1"/>
</dbReference>
<feature type="domain" description="Proteinase inhibitor I42 chagasin" evidence="3">
    <location>
        <begin position="41"/>
        <end position="129"/>
    </location>
</feature>
<protein>
    <submittedName>
        <fullName evidence="4">Protease inhibitor I42 family protein</fullName>
    </submittedName>
</protein>
<evidence type="ECO:0000313" key="4">
    <source>
        <dbReference type="EMBL" id="TQD47057.1"/>
    </source>
</evidence>
<dbReference type="InterPro" id="IPR018990">
    <property type="entry name" value="Prot_inh_I42_chagasin"/>
</dbReference>
<dbReference type="AlphaFoldDB" id="A0A508ACC8"/>
<comment type="caution">
    <text evidence="4">The sequence shown here is derived from an EMBL/GenBank/DDBJ whole genome shotgun (WGS) entry which is preliminary data.</text>
</comment>
<sequence>MTVGGCMPPCRPDHAMFGQWTLQTMRDLDIRSTDEDTPVNLVVGQAVRIHLPASPATGHAWELEGSVPPLLDMEADPGLAPFPSGAPRAGGDTQTWRLRAVGPGRIVLDFVSRRDWAATMAPTRRARFVIDIIAPAPASDGA</sequence>